<accession>A0ABW3XTG0</accession>
<dbReference type="RefSeq" id="WP_381241397.1">
    <property type="nucleotide sequence ID" value="NZ_JBHSKH010000090.1"/>
</dbReference>
<sequence length="70" mass="8239">MSLKVTQAHRHFRNTLVHYRPERGVLDHLTLDASLFGLVEAYFGEDFASFTVERNHVSYVAQQMEGWSRW</sequence>
<dbReference type="EMBL" id="JBHTMM010000114">
    <property type="protein sequence ID" value="MFD1312322.1"/>
    <property type="molecule type" value="Genomic_DNA"/>
</dbReference>
<evidence type="ECO:0000313" key="2">
    <source>
        <dbReference type="Proteomes" id="UP001597058"/>
    </source>
</evidence>
<evidence type="ECO:0000313" key="1">
    <source>
        <dbReference type="EMBL" id="MFD1312322.1"/>
    </source>
</evidence>
<comment type="caution">
    <text evidence="1">The sequence shown here is derived from an EMBL/GenBank/DDBJ whole genome shotgun (WGS) entry which is preliminary data.</text>
</comment>
<reference evidence="2" key="1">
    <citation type="journal article" date="2019" name="Int. J. Syst. Evol. Microbiol.">
        <title>The Global Catalogue of Microorganisms (GCM) 10K type strain sequencing project: providing services to taxonomists for standard genome sequencing and annotation.</title>
        <authorList>
            <consortium name="The Broad Institute Genomics Platform"/>
            <consortium name="The Broad Institute Genome Sequencing Center for Infectious Disease"/>
            <person name="Wu L."/>
            <person name="Ma J."/>
        </authorList>
    </citation>
    <scope>NUCLEOTIDE SEQUENCE [LARGE SCALE GENOMIC DNA]</scope>
    <source>
        <strain evidence="2">CGMCC 4.7020</strain>
    </source>
</reference>
<protein>
    <submittedName>
        <fullName evidence="1">Uncharacterized protein</fullName>
    </submittedName>
</protein>
<name>A0ABW3XTG0_9ACTN</name>
<dbReference type="Proteomes" id="UP001597058">
    <property type="component" value="Unassembled WGS sequence"/>
</dbReference>
<keyword evidence="2" id="KW-1185">Reference proteome</keyword>
<organism evidence="1 2">
    <name type="scientific">Streptomyces kaempferi</name>
    <dbReference type="NCBI Taxonomy" id="333725"/>
    <lineage>
        <taxon>Bacteria</taxon>
        <taxon>Bacillati</taxon>
        <taxon>Actinomycetota</taxon>
        <taxon>Actinomycetes</taxon>
        <taxon>Kitasatosporales</taxon>
        <taxon>Streptomycetaceae</taxon>
        <taxon>Streptomyces</taxon>
    </lineage>
</organism>
<proteinExistence type="predicted"/>
<gene>
    <name evidence="1" type="ORF">ACFQ5X_41855</name>
</gene>